<feature type="compositionally biased region" description="Polar residues" evidence="1">
    <location>
        <begin position="151"/>
        <end position="163"/>
    </location>
</feature>
<sequence length="163" mass="17265">MSQMLPTQGTSLFQIMSRSIFEKCGEALRNAPTLQTLVVATAPAVMMFMAGAGIESHHRVDLMTEGGGAFARVTQDGAQAYKAYLASTEILPLWDAIKKGVSGGYETLGTNMTMAGIGAMAAFPSLAVVAKVAAHISQNARDRFGIGKDQIQPQEAQFSPSPR</sequence>
<dbReference type="AlphaFoldDB" id="A0ABD4XXL5"/>
<evidence type="ECO:0000313" key="3">
    <source>
        <dbReference type="Proteomes" id="UP001161139"/>
    </source>
</evidence>
<evidence type="ECO:0000256" key="1">
    <source>
        <dbReference type="SAM" id="MobiDB-lite"/>
    </source>
</evidence>
<evidence type="ECO:0000313" key="2">
    <source>
        <dbReference type="EMBL" id="MDH0687109.1"/>
    </source>
</evidence>
<accession>A0ABD4XXL5</accession>
<dbReference type="RefSeq" id="WP_279649060.1">
    <property type="nucleotide sequence ID" value="NZ_JAOCDG010000003.1"/>
</dbReference>
<name>A0ABD4XXL5_STUST</name>
<feature type="region of interest" description="Disordered" evidence="1">
    <location>
        <begin position="144"/>
        <end position="163"/>
    </location>
</feature>
<comment type="caution">
    <text evidence="2">The sequence shown here is derived from an EMBL/GenBank/DDBJ whole genome shotgun (WGS) entry which is preliminary data.</text>
</comment>
<reference evidence="2" key="1">
    <citation type="submission" date="2022-09" db="EMBL/GenBank/DDBJ databases">
        <title>Intensive care unit water sources are persistently colonized with multi-drug resistant bacteria and are the site of extensive horizontal gene transfer of antibiotic resistance genes.</title>
        <authorList>
            <person name="Diorio-Toth L."/>
        </authorList>
    </citation>
    <scope>NUCLEOTIDE SEQUENCE</scope>
    <source>
        <strain evidence="2">GD03864</strain>
    </source>
</reference>
<dbReference type="EMBL" id="JAOCDG010000003">
    <property type="protein sequence ID" value="MDH0687109.1"/>
    <property type="molecule type" value="Genomic_DNA"/>
</dbReference>
<organism evidence="2 3">
    <name type="scientific">Stutzerimonas stutzeri</name>
    <name type="common">Pseudomonas stutzeri</name>
    <dbReference type="NCBI Taxonomy" id="316"/>
    <lineage>
        <taxon>Bacteria</taxon>
        <taxon>Pseudomonadati</taxon>
        <taxon>Pseudomonadota</taxon>
        <taxon>Gammaproteobacteria</taxon>
        <taxon>Pseudomonadales</taxon>
        <taxon>Pseudomonadaceae</taxon>
        <taxon>Stutzerimonas</taxon>
    </lineage>
</organism>
<gene>
    <name evidence="2" type="ORF">N5D09_03275</name>
</gene>
<protein>
    <submittedName>
        <fullName evidence="2">Uncharacterized protein</fullName>
    </submittedName>
</protein>
<dbReference type="Proteomes" id="UP001161139">
    <property type="component" value="Unassembled WGS sequence"/>
</dbReference>
<proteinExistence type="predicted"/>